<feature type="domain" description="EGF-like" evidence="2">
    <location>
        <begin position="443"/>
        <end position="485"/>
    </location>
</feature>
<organism evidence="3 4">
    <name type="scientific">Romanomermis culicivorax</name>
    <name type="common">Nematode worm</name>
    <dbReference type="NCBI Taxonomy" id="13658"/>
    <lineage>
        <taxon>Eukaryota</taxon>
        <taxon>Metazoa</taxon>
        <taxon>Ecdysozoa</taxon>
        <taxon>Nematoda</taxon>
        <taxon>Enoplea</taxon>
        <taxon>Dorylaimia</taxon>
        <taxon>Mermithida</taxon>
        <taxon>Mermithoidea</taxon>
        <taxon>Mermithidae</taxon>
        <taxon>Romanomermis</taxon>
    </lineage>
</organism>
<feature type="region of interest" description="Disordered" evidence="1">
    <location>
        <begin position="145"/>
        <end position="175"/>
    </location>
</feature>
<dbReference type="SMART" id="SM00289">
    <property type="entry name" value="WR1"/>
    <property type="match status" value="6"/>
</dbReference>
<accession>A0A915KL27</accession>
<name>A0A915KL27_ROMCU</name>
<dbReference type="Pfam" id="PF01683">
    <property type="entry name" value="EB"/>
    <property type="match status" value="4"/>
</dbReference>
<dbReference type="AlphaFoldDB" id="A0A915KL27"/>
<keyword evidence="3" id="KW-1185">Reference proteome</keyword>
<dbReference type="SMART" id="SM00181">
    <property type="entry name" value="EGF"/>
    <property type="match status" value="9"/>
</dbReference>
<feature type="domain" description="EGF-like" evidence="2">
    <location>
        <begin position="636"/>
        <end position="669"/>
    </location>
</feature>
<feature type="domain" description="EGF-like" evidence="2">
    <location>
        <begin position="378"/>
        <end position="430"/>
    </location>
</feature>
<feature type="domain" description="EGF-like" evidence="2">
    <location>
        <begin position="593"/>
        <end position="625"/>
    </location>
</feature>
<dbReference type="Proteomes" id="UP000887565">
    <property type="component" value="Unplaced"/>
</dbReference>
<dbReference type="InterPro" id="IPR000742">
    <property type="entry name" value="EGF"/>
</dbReference>
<evidence type="ECO:0000313" key="4">
    <source>
        <dbReference type="WBParaSite" id="nRc.2.0.1.t39542-RA"/>
    </source>
</evidence>
<dbReference type="InterPro" id="IPR006150">
    <property type="entry name" value="Cys_repeat_1"/>
</dbReference>
<dbReference type="OMA" id="CYNGTCA"/>
<dbReference type="WBParaSite" id="nRc.2.0.1.t39542-RA">
    <property type="protein sequence ID" value="nRc.2.0.1.t39542-RA"/>
    <property type="gene ID" value="nRc.2.0.1.g39542"/>
</dbReference>
<feature type="domain" description="EGF-like" evidence="2">
    <location>
        <begin position="680"/>
        <end position="713"/>
    </location>
</feature>
<sequence length="867" mass="92645">MGRKAGYIGHPCRPPQENGPCLVTNSVCVDQVCYCASTYYFINGQCSRLAGSSSVGRSCSNSRDCVGRAIYPGEEGCDDSRQCSSVYPGAICVDRICQCPGNLNAVEQVCRLPTEYDLLDAVAIDGKKNIRRKPPTNMLHYAQESLGNDDENDERQHTTTLPSRSKTTPSAKRTLNSVVPPGGVCSADSDCSGYPYAYCSGTCMCRDLAINAGSTCLSPDYVEKNCDALEKKVEYRKSLTPQFFVTHFEKMSFNMSEVAKPGFPCQYSQQCSGADTGAFCHLSLSIAFINAHCSKRGTIWVAELGECKPVIGPGAKTCTHRQQCEASFATSHCSMMRCVCPDELPEAVDGTCGKTCEAGTTYSGVVGKCVATSQPGTPCHFSSQCHAVNHGMVCQNRTCRCPNDQLWTGSTCSVACPTGYIRNVASGLCRSACRGDQIEHEGECLESSKPDEKCTVNPQCQGGSSCINLVCVCPPGTLNYDGLCTKVTSFPGQSCRDGEHCMVPPDYPCLEHQACSGGSYCQEKTCRCPSGMINVNSQCQVPVQVPPGSACSSGLEICAGLSVCVSNVCSCPRDMQIVGNVCAFHKTVVPGNSCTNNEKCGGGSVCNENVCECPKGTNLIGVSCQKSTEGLTFYVPCDTSAQCPGGYVCLSGICQCPPGQSVSKSGSCETSSRTVSPENQCSLETDVCTGGSYCYASKCLCPPDHIVVKNKCKLAYKTKAILTCSHGQLCSGGMICLSGQCVCPPSYIVMNGICQPPKDYGPVSSSCIDGMPCGEGYVCLQGLCTCPRSYNANFLVRRRNVIALTEPSLNDDQFCSSLRHCTNGAECIKNRRLFNKSKGFVWMAPFSRMIDKSPLGYVASHIADDFR</sequence>
<evidence type="ECO:0000256" key="1">
    <source>
        <dbReference type="SAM" id="MobiDB-lite"/>
    </source>
</evidence>
<evidence type="ECO:0000259" key="2">
    <source>
        <dbReference type="SMART" id="SM00181"/>
    </source>
</evidence>
<dbReference type="PANTHER" id="PTHR45985:SF3">
    <property type="entry name" value="CHITIN DEACETYLASE-LIKE 4"/>
    <property type="match status" value="1"/>
</dbReference>
<feature type="domain" description="EGF-like" evidence="2">
    <location>
        <begin position="550"/>
        <end position="583"/>
    </location>
</feature>
<dbReference type="InterPro" id="IPR052740">
    <property type="entry name" value="CE4"/>
</dbReference>
<protein>
    <submittedName>
        <fullName evidence="4">EGF-like domain-containing protein</fullName>
    </submittedName>
</protein>
<evidence type="ECO:0000313" key="3">
    <source>
        <dbReference type="Proteomes" id="UP000887565"/>
    </source>
</evidence>
<proteinExistence type="predicted"/>
<feature type="domain" description="EGF-like" evidence="2">
    <location>
        <begin position="306"/>
        <end position="357"/>
    </location>
</feature>
<dbReference type="InterPro" id="IPR006149">
    <property type="entry name" value="EB_dom"/>
</dbReference>
<feature type="compositionally biased region" description="Polar residues" evidence="1">
    <location>
        <begin position="158"/>
        <end position="175"/>
    </location>
</feature>
<feature type="domain" description="EGF-like" evidence="2">
    <location>
        <begin position="723"/>
        <end position="755"/>
    </location>
</feature>
<feature type="domain" description="EGF-like" evidence="2">
    <location>
        <begin position="508"/>
        <end position="540"/>
    </location>
</feature>
<reference evidence="4" key="1">
    <citation type="submission" date="2022-11" db="UniProtKB">
        <authorList>
            <consortium name="WormBaseParasite"/>
        </authorList>
    </citation>
    <scope>IDENTIFICATION</scope>
</reference>
<dbReference type="PANTHER" id="PTHR45985">
    <property type="match status" value="1"/>
</dbReference>